<protein>
    <submittedName>
        <fullName evidence="1">Pre-mRNA-splicing factor Isy1</fullName>
    </submittedName>
</protein>
<evidence type="ECO:0000313" key="2">
    <source>
        <dbReference type="Proteomes" id="UP000010305"/>
    </source>
</evidence>
<gene>
    <name evidence="1" type="ORF">NT01SARS_1228</name>
</gene>
<organism evidence="1 2">
    <name type="scientific">SAR86 cluster bacterium SAR86A</name>
    <dbReference type="NCBI Taxonomy" id="1123866"/>
    <lineage>
        <taxon>Bacteria</taxon>
        <taxon>Pseudomonadati</taxon>
        <taxon>Pseudomonadota</taxon>
        <taxon>Gammaproteobacteria</taxon>
        <taxon>SAR86 cluster</taxon>
    </lineage>
</organism>
<proteinExistence type="predicted"/>
<dbReference type="Proteomes" id="UP000010305">
    <property type="component" value="Unassembled WGS sequence"/>
</dbReference>
<dbReference type="STRING" id="1123866.NT01SARS_1228"/>
<name>J5KBW3_9GAMM</name>
<dbReference type="EMBL" id="JH611157">
    <property type="protein sequence ID" value="EJP71421.1"/>
    <property type="molecule type" value="Genomic_DNA"/>
</dbReference>
<accession>J5KBW3</accession>
<evidence type="ECO:0000313" key="1">
    <source>
        <dbReference type="EMBL" id="EJP71421.1"/>
    </source>
</evidence>
<dbReference type="HOGENOM" id="CLU_2883371_0_0_6"/>
<reference evidence="1 2" key="1">
    <citation type="journal article" date="2012" name="ISME J.">
        <title>Genomic insights to SAR86, an abundant and uncultivated marine bacterial lineage.</title>
        <authorList>
            <person name="Dupont C.L."/>
            <person name="Rusch D.B."/>
            <person name="Yooseph S."/>
            <person name="Lombardo M.J."/>
            <person name="Richter R.A."/>
            <person name="Valas R."/>
            <person name="Novotny M."/>
            <person name="Yee-Greenbaum J."/>
            <person name="Selengut J.D."/>
            <person name="Haft D.H."/>
            <person name="Halpern A.L."/>
            <person name="Lasken R.S."/>
            <person name="Nealson K."/>
            <person name="Friedman R."/>
            <person name="Venter J.C."/>
        </authorList>
    </citation>
    <scope>NUCLEOTIDE SEQUENCE [LARGE SCALE GENOMIC DNA]</scope>
</reference>
<dbReference type="AlphaFoldDB" id="J5KBW3"/>
<sequence length="63" mass="7488">MIAEREDINRVIKKISSMLSLNLFNIKLPALLKRWRAEPSIIPECQQKLIGERSADIYYYMYL</sequence>